<dbReference type="EMBL" id="FTPS01000002">
    <property type="protein sequence ID" value="SIT86663.1"/>
    <property type="molecule type" value="Genomic_DNA"/>
</dbReference>
<gene>
    <name evidence="12" type="ORF">SAMN05421849_2361</name>
</gene>
<evidence type="ECO:0000256" key="3">
    <source>
        <dbReference type="ARBA" id="ARBA00012560"/>
    </source>
</evidence>
<comment type="similarity">
    <text evidence="2 10">Belongs to the disproportionating enzyme family.</text>
</comment>
<evidence type="ECO:0000256" key="10">
    <source>
        <dbReference type="RuleBase" id="RU361207"/>
    </source>
</evidence>
<dbReference type="EC" id="2.4.1.25" evidence="3 10"/>
<dbReference type="InterPro" id="IPR003385">
    <property type="entry name" value="Glyco_hydro_77"/>
</dbReference>
<dbReference type="Proteomes" id="UP000192455">
    <property type="component" value="Unassembled WGS sequence"/>
</dbReference>
<evidence type="ECO:0000256" key="4">
    <source>
        <dbReference type="ARBA" id="ARBA00020295"/>
    </source>
</evidence>
<protein>
    <recommendedName>
        <fullName evidence="4 10">4-alpha-glucanotransferase</fullName>
        <ecNumber evidence="3 10">2.4.1.25</ecNumber>
    </recommendedName>
    <alternativeName>
        <fullName evidence="8 10">Amylomaltase</fullName>
    </alternativeName>
    <alternativeName>
        <fullName evidence="9 10">Disproportionating enzyme</fullName>
    </alternativeName>
</protein>
<dbReference type="Gene3D" id="3.20.20.80">
    <property type="entry name" value="Glycosidases"/>
    <property type="match status" value="1"/>
</dbReference>
<dbReference type="PANTHER" id="PTHR32438">
    <property type="entry name" value="4-ALPHA-GLUCANOTRANSFERASE DPE1, CHLOROPLASTIC/AMYLOPLASTIC"/>
    <property type="match status" value="1"/>
</dbReference>
<accession>A0A1R3X6Y6</accession>
<dbReference type="InterPro" id="IPR017853">
    <property type="entry name" value="GH"/>
</dbReference>
<evidence type="ECO:0000256" key="5">
    <source>
        <dbReference type="ARBA" id="ARBA00022676"/>
    </source>
</evidence>
<dbReference type="GO" id="GO:0005975">
    <property type="term" value="P:carbohydrate metabolic process"/>
    <property type="evidence" value="ECO:0007669"/>
    <property type="project" value="InterPro"/>
</dbReference>
<feature type="region of interest" description="Disordered" evidence="11">
    <location>
        <begin position="1"/>
        <end position="24"/>
    </location>
</feature>
<dbReference type="NCBIfam" id="TIGR00217">
    <property type="entry name" value="malQ"/>
    <property type="match status" value="1"/>
</dbReference>
<feature type="compositionally biased region" description="Pro residues" evidence="11">
    <location>
        <begin position="44"/>
        <end position="54"/>
    </location>
</feature>
<evidence type="ECO:0000313" key="12">
    <source>
        <dbReference type="EMBL" id="SIT86663.1"/>
    </source>
</evidence>
<keyword evidence="6 10" id="KW-0808">Transferase</keyword>
<proteinExistence type="inferred from homology"/>
<comment type="catalytic activity">
    <reaction evidence="1 10">
        <text>Transfers a segment of a (1-&gt;4)-alpha-D-glucan to a new position in an acceptor, which may be glucose or a (1-&gt;4)-alpha-D-glucan.</text>
        <dbReference type="EC" id="2.4.1.25"/>
    </reaction>
</comment>
<dbReference type="AlphaFoldDB" id="A0A1R3X6Y6"/>
<dbReference type="RefSeq" id="WP_076650243.1">
    <property type="nucleotide sequence ID" value="NZ_FTPS01000002.1"/>
</dbReference>
<evidence type="ECO:0000256" key="9">
    <source>
        <dbReference type="ARBA" id="ARBA00031501"/>
    </source>
</evidence>
<evidence type="ECO:0000313" key="13">
    <source>
        <dbReference type="Proteomes" id="UP000192455"/>
    </source>
</evidence>
<feature type="region of interest" description="Disordered" evidence="11">
    <location>
        <begin position="39"/>
        <end position="58"/>
    </location>
</feature>
<keyword evidence="5 10" id="KW-0328">Glycosyltransferase</keyword>
<dbReference type="GO" id="GO:0004134">
    <property type="term" value="F:4-alpha-glucanotransferase activity"/>
    <property type="evidence" value="ECO:0007669"/>
    <property type="project" value="UniProtKB-EC"/>
</dbReference>
<evidence type="ECO:0000256" key="1">
    <source>
        <dbReference type="ARBA" id="ARBA00000439"/>
    </source>
</evidence>
<evidence type="ECO:0000256" key="6">
    <source>
        <dbReference type="ARBA" id="ARBA00022679"/>
    </source>
</evidence>
<evidence type="ECO:0000256" key="7">
    <source>
        <dbReference type="ARBA" id="ARBA00023277"/>
    </source>
</evidence>
<keyword evidence="13" id="KW-1185">Reference proteome</keyword>
<dbReference type="PANTHER" id="PTHR32438:SF5">
    <property type="entry name" value="4-ALPHA-GLUCANOTRANSFERASE DPE1, CHLOROPLASTIC_AMYLOPLASTIC"/>
    <property type="match status" value="1"/>
</dbReference>
<evidence type="ECO:0000256" key="2">
    <source>
        <dbReference type="ARBA" id="ARBA00005684"/>
    </source>
</evidence>
<evidence type="ECO:0000256" key="11">
    <source>
        <dbReference type="SAM" id="MobiDB-lite"/>
    </source>
</evidence>
<dbReference type="STRING" id="515897.SAMN05421849_2361"/>
<sequence length="599" mass="64769">MNPLDRTGRWHGIPPAFTDASGQRRHVPAATRRALLAALGADPDGPPPAGPPPDRGMRAGDARCFLPPWLSQAPAWGLFCQLYELRSGRNWGIGDFRDLADLARIAAAAGADFLGVNPLHALFLAAPERCSPFSPSNRTFLNPLYIAVDEVPGAGPPPHLVRLRSAEMVDYPAVTRLKLAALRDIFARQPFADDAARQDHAAFTARRGAALHRHALFEGLSLHMAAQGHGAGWTGWPADYHAPDSAAVRDFAARHAPEIAFHAWLQWLADRQLAAAQATARAAGMRIGLYLDLAVGEAPDGSSAWDGQAMLRGFHIGAPPDLFQSHGQNWGLAAPSPAALEAADFAPFRAMIRAQLAHAGALRMDHAMALWQLFLVPEGAPAARGAYLRFPMRAMLSVLAAESQRARAMVIGEDLGSVPRGFRGAMARAGVLSYRVLYFEQTDAGFIAPERYPQLALACLSTHDLPTLADWWQGADITQRADFGLVDAETTARHHARRAEERRHLMAALHLPGPVTGALPDHVLEAAHGFIARSRASLVAVRLADLAGPQAPTNVPGTLAETYPNWRLRSPTAIEDLPGHPRFRAVMALMSRERPHPRL</sequence>
<evidence type="ECO:0000256" key="8">
    <source>
        <dbReference type="ARBA" id="ARBA00031423"/>
    </source>
</evidence>
<organism evidence="12 13">
    <name type="scientific">Pontibaca methylaminivorans</name>
    <dbReference type="NCBI Taxonomy" id="515897"/>
    <lineage>
        <taxon>Bacteria</taxon>
        <taxon>Pseudomonadati</taxon>
        <taxon>Pseudomonadota</taxon>
        <taxon>Alphaproteobacteria</taxon>
        <taxon>Rhodobacterales</taxon>
        <taxon>Roseobacteraceae</taxon>
        <taxon>Pontibaca</taxon>
    </lineage>
</organism>
<dbReference type="SUPFAM" id="SSF51445">
    <property type="entry name" value="(Trans)glycosidases"/>
    <property type="match status" value="1"/>
</dbReference>
<reference evidence="12 13" key="1">
    <citation type="submission" date="2017-01" db="EMBL/GenBank/DDBJ databases">
        <authorList>
            <person name="Mah S.A."/>
            <person name="Swanson W.J."/>
            <person name="Moy G.W."/>
            <person name="Vacquier V.D."/>
        </authorList>
    </citation>
    <scope>NUCLEOTIDE SEQUENCE [LARGE SCALE GENOMIC DNA]</scope>
    <source>
        <strain evidence="12 13">DSM 21219</strain>
    </source>
</reference>
<dbReference type="OrthoDB" id="9763489at2"/>
<name>A0A1R3X6Y6_9RHOB</name>
<keyword evidence="7 10" id="KW-0119">Carbohydrate metabolism</keyword>
<dbReference type="Pfam" id="PF02446">
    <property type="entry name" value="Glyco_hydro_77"/>
    <property type="match status" value="1"/>
</dbReference>